<dbReference type="AlphaFoldDB" id="A0A9P9D0H0"/>
<evidence type="ECO:0000256" key="1">
    <source>
        <dbReference type="SAM" id="MobiDB-lite"/>
    </source>
</evidence>
<sequence length="649" mass="72159">MNNEIRPSAESYYAAYVNSFKLWSGLRGQARRNPALPPYAISLNDAFPQHPCLRPDTRINHVRYQRHSRAYVSGFSEWGSSSSGCQQEMPSFRQLVDITVSAKDPIPLCIDQSRHKNNYHKSWFSLEDRNYVSILMLAWAYVLSARWTELAPREGSITYTDSQVSAPEYPNEDSHQTSPTSIFIGACSFQEARWWAAVLAPGRGWQAMMAIQEDELLAPWSISLASSPSLCISSQQNPASSTSVSTTSRAASSLEAIAFLDKFCHLHELHDQSSAALAAVLLLPSLRGTPSLTLPALKMGGGGLESSCNITSVSSAKAQPGGGDGGQRRRHRMPRHQDVDRLLTLSCHVKGLQSILLGVFFEPGVECNKAGPWLQGALHVADSLVATEPWVLGRMLMDRLPEAAPLWLGVTILGLQQRYIRQVGFGQIPTDLNAAAWSGTMQSFIQEPSADHSGGPAWISRADECRLLFLSQAEDHSRAPVCQWAPFGTTAIEQLDIEARIHRDCRGHGLRYKGFTWVCIGDESRVEQSTLVAPANAPRHPPLLASSDVAWTLPLPEDLDHTKEFISEVATRSIFSWLRPDGYALDEKQIRTHEWLDMPGSDEEEEDEDEDNESEIKSFRHVSLWIENVEVRLEDHAVVGERNASRLER</sequence>
<gene>
    <name evidence="2" type="ORF">EDB81DRAFT_374428</name>
</gene>
<proteinExistence type="predicted"/>
<feature type="region of interest" description="Disordered" evidence="1">
    <location>
        <begin position="314"/>
        <end position="333"/>
    </location>
</feature>
<organism evidence="2 3">
    <name type="scientific">Dactylonectria macrodidyma</name>
    <dbReference type="NCBI Taxonomy" id="307937"/>
    <lineage>
        <taxon>Eukaryota</taxon>
        <taxon>Fungi</taxon>
        <taxon>Dikarya</taxon>
        <taxon>Ascomycota</taxon>
        <taxon>Pezizomycotina</taxon>
        <taxon>Sordariomycetes</taxon>
        <taxon>Hypocreomycetidae</taxon>
        <taxon>Hypocreales</taxon>
        <taxon>Nectriaceae</taxon>
        <taxon>Dactylonectria</taxon>
    </lineage>
</organism>
<dbReference type="Proteomes" id="UP000738349">
    <property type="component" value="Unassembled WGS sequence"/>
</dbReference>
<name>A0A9P9D0H0_9HYPO</name>
<keyword evidence="3" id="KW-1185">Reference proteome</keyword>
<feature type="compositionally biased region" description="Acidic residues" evidence="1">
    <location>
        <begin position="600"/>
        <end position="613"/>
    </location>
</feature>
<evidence type="ECO:0000313" key="3">
    <source>
        <dbReference type="Proteomes" id="UP000738349"/>
    </source>
</evidence>
<protein>
    <submittedName>
        <fullName evidence="2">Uncharacterized protein</fullName>
    </submittedName>
</protein>
<comment type="caution">
    <text evidence="2">The sequence shown here is derived from an EMBL/GenBank/DDBJ whole genome shotgun (WGS) entry which is preliminary data.</text>
</comment>
<feature type="region of interest" description="Disordered" evidence="1">
    <location>
        <begin position="596"/>
        <end position="616"/>
    </location>
</feature>
<dbReference type="EMBL" id="JAGMUV010000047">
    <property type="protein sequence ID" value="KAH7110201.1"/>
    <property type="molecule type" value="Genomic_DNA"/>
</dbReference>
<reference evidence="2" key="1">
    <citation type="journal article" date="2021" name="Nat. Commun.">
        <title>Genetic determinants of endophytism in the Arabidopsis root mycobiome.</title>
        <authorList>
            <person name="Mesny F."/>
            <person name="Miyauchi S."/>
            <person name="Thiergart T."/>
            <person name="Pickel B."/>
            <person name="Atanasova L."/>
            <person name="Karlsson M."/>
            <person name="Huettel B."/>
            <person name="Barry K.W."/>
            <person name="Haridas S."/>
            <person name="Chen C."/>
            <person name="Bauer D."/>
            <person name="Andreopoulos W."/>
            <person name="Pangilinan J."/>
            <person name="LaButti K."/>
            <person name="Riley R."/>
            <person name="Lipzen A."/>
            <person name="Clum A."/>
            <person name="Drula E."/>
            <person name="Henrissat B."/>
            <person name="Kohler A."/>
            <person name="Grigoriev I.V."/>
            <person name="Martin F.M."/>
            <person name="Hacquard S."/>
        </authorList>
    </citation>
    <scope>NUCLEOTIDE SEQUENCE</scope>
    <source>
        <strain evidence="2">MPI-CAGE-AT-0147</strain>
    </source>
</reference>
<evidence type="ECO:0000313" key="2">
    <source>
        <dbReference type="EMBL" id="KAH7110201.1"/>
    </source>
</evidence>
<dbReference type="OrthoDB" id="3549294at2759"/>
<accession>A0A9P9D0H0</accession>